<dbReference type="Proteomes" id="UP000235388">
    <property type="component" value="Unassembled WGS sequence"/>
</dbReference>
<dbReference type="Gene3D" id="3.40.50.620">
    <property type="entry name" value="HUPs"/>
    <property type="match status" value="1"/>
</dbReference>
<evidence type="ECO:0000313" key="6">
    <source>
        <dbReference type="EMBL" id="PLW33319.1"/>
    </source>
</evidence>
<dbReference type="UniPathway" id="UPA00988"/>
<evidence type="ECO:0000313" key="5">
    <source>
        <dbReference type="EMBL" id="PLW32203.1"/>
    </source>
</evidence>
<keyword evidence="2 3" id="KW-0819">tRNA processing</keyword>
<comment type="subcellular location">
    <subcellularLocation>
        <location evidence="3">Cytoplasm</location>
    </subcellularLocation>
</comment>
<dbReference type="EMBL" id="PGCI01000223">
    <property type="protein sequence ID" value="PLW33319.1"/>
    <property type="molecule type" value="Genomic_DNA"/>
</dbReference>
<evidence type="ECO:0000313" key="8">
    <source>
        <dbReference type="Proteomes" id="UP000235392"/>
    </source>
</evidence>
<dbReference type="InterPro" id="IPR014729">
    <property type="entry name" value="Rossmann-like_a/b/a_fold"/>
</dbReference>
<dbReference type="GO" id="GO:0016783">
    <property type="term" value="F:sulfurtransferase activity"/>
    <property type="evidence" value="ECO:0007669"/>
    <property type="project" value="TreeGrafter"/>
</dbReference>
<keyword evidence="1 3" id="KW-0963">Cytoplasm</keyword>
<name>A0A2N5U6G8_9BASI</name>
<comment type="similarity">
    <text evidence="3">Belongs to the CTU2/NCS2 family.</text>
</comment>
<dbReference type="InterPro" id="IPR019407">
    <property type="entry name" value="CTU2"/>
</dbReference>
<keyword evidence="7" id="KW-1185">Reference proteome</keyword>
<accession>A0A2N5U6G8</accession>
<dbReference type="AlphaFoldDB" id="A0A2N5U6G8"/>
<dbReference type="STRING" id="200324.A0A2N5U6G8"/>
<dbReference type="GO" id="GO:0016779">
    <property type="term" value="F:nucleotidyltransferase activity"/>
    <property type="evidence" value="ECO:0007669"/>
    <property type="project" value="UniProtKB-UniRule"/>
</dbReference>
<dbReference type="EMBL" id="PGCJ01000328">
    <property type="protein sequence ID" value="PLW32203.1"/>
    <property type="molecule type" value="Genomic_DNA"/>
</dbReference>
<dbReference type="GO" id="GO:0005829">
    <property type="term" value="C:cytosol"/>
    <property type="evidence" value="ECO:0007669"/>
    <property type="project" value="TreeGrafter"/>
</dbReference>
<evidence type="ECO:0000256" key="3">
    <source>
        <dbReference type="HAMAP-Rule" id="MF_03054"/>
    </source>
</evidence>
<organism evidence="6 8">
    <name type="scientific">Puccinia coronata f. sp. avenae</name>
    <dbReference type="NCBI Taxonomy" id="200324"/>
    <lineage>
        <taxon>Eukaryota</taxon>
        <taxon>Fungi</taxon>
        <taxon>Dikarya</taxon>
        <taxon>Basidiomycota</taxon>
        <taxon>Pucciniomycotina</taxon>
        <taxon>Pucciniomycetes</taxon>
        <taxon>Pucciniales</taxon>
        <taxon>Pucciniaceae</taxon>
        <taxon>Puccinia</taxon>
    </lineage>
</organism>
<comment type="caution">
    <text evidence="6">The sequence shown here is derived from an EMBL/GenBank/DDBJ whole genome shotgun (WGS) entry which is preliminary data.</text>
</comment>
<dbReference type="Proteomes" id="UP000235392">
    <property type="component" value="Unassembled WGS sequence"/>
</dbReference>
<feature type="region of interest" description="Disordered" evidence="4">
    <location>
        <begin position="155"/>
        <end position="174"/>
    </location>
</feature>
<sequence length="504" mass="55448">MAEKCCCKCQATTLLQLSTIRNTTWCRQCFIDQVNNKFFQGLKSAKEYCRPPPKTRDGMESGPASLVIHLKNDLSSILTLHLMRNYLNSNQERSTAKWKSPLDFSSIQVVWVDLGSASSSLAGSSETELPTDESLKSIVERLGFTFETLRLDDLFDSPASTPENPSDSTTKSFVDLSDPSLPIKTIDSTDPDFSTPPETAMMKPLANTLRPLTQTSRRSLIDSLVNKCLLDFCQHKPRHKVLVETSTSTQMAIDTLLAVSLGKGWSLDQQIGPSSYVNDVLICRPLAQIVDAELVQYSQLMELDHGYSLTYQSAAKKADIPSLITDFVVKLEENYPMTSSVINQTVNKIGKNKPVASASTSSIATAQKTDGSDCPVTTCPICQLSSDPTAHEWKQSITLSAHERPPEGGSIGGHVEPPAGQPATVEQRESMLLSNQLCYACLVTFNDHQYISHASRSDHDWVQLPSYYLPPVINHAPPPPHSPPHPSSPVNKIQAVLDEFLLED</sequence>
<gene>
    <name evidence="3" type="primary">NCS2</name>
    <name evidence="3" type="synonym">CTU2</name>
    <name evidence="5" type="ORF">PCANC_18932</name>
    <name evidence="6" type="ORF">PCASD_15535</name>
</gene>
<dbReference type="PANTHER" id="PTHR20882:SF14">
    <property type="entry name" value="CYTOPLASMIC TRNA 2-THIOLATION PROTEIN 2"/>
    <property type="match status" value="1"/>
</dbReference>
<comment type="function">
    <text evidence="3">Plays a central role in 2-thiolation of mcm(5)S(2)U at tRNA wobble positions of tRNA(Lys), tRNA(Glu) and tRNA(Gln). May act by forming a heterodimer with NCS6 that ligates sulfur from thiocarboxylated URM1 onto the uridine of tRNAs at wobble position. Prior mcm(5) tRNA modification by the elongator complex is required for 2-thiolation. May also be involved in protein urmylation.</text>
</comment>
<protein>
    <recommendedName>
        <fullName evidence="3">Cytoplasmic tRNA 2-thiolation protein 2</fullName>
    </recommendedName>
</protein>
<dbReference type="Pfam" id="PF10288">
    <property type="entry name" value="CTU2"/>
    <property type="match status" value="1"/>
</dbReference>
<dbReference type="GO" id="GO:0032447">
    <property type="term" value="P:protein urmylation"/>
    <property type="evidence" value="ECO:0007669"/>
    <property type="project" value="UniProtKB-UniRule"/>
</dbReference>
<feature type="region of interest" description="Disordered" evidence="4">
    <location>
        <begin position="402"/>
        <end position="423"/>
    </location>
</feature>
<evidence type="ECO:0000313" key="7">
    <source>
        <dbReference type="Proteomes" id="UP000235388"/>
    </source>
</evidence>
<reference evidence="7 8" key="1">
    <citation type="submission" date="2017-11" db="EMBL/GenBank/DDBJ databases">
        <title>De novo assembly and phasing of dikaryotic genomes from two isolates of Puccinia coronata f. sp. avenae, the causal agent of oat crown rust.</title>
        <authorList>
            <person name="Miller M.E."/>
            <person name="Zhang Y."/>
            <person name="Omidvar V."/>
            <person name="Sperschneider J."/>
            <person name="Schwessinger B."/>
            <person name="Raley C."/>
            <person name="Palmer J.M."/>
            <person name="Garnica D."/>
            <person name="Upadhyaya N."/>
            <person name="Rathjen J."/>
            <person name="Taylor J.M."/>
            <person name="Park R.F."/>
            <person name="Dodds P.N."/>
            <person name="Hirsch C.D."/>
            <person name="Kianian S.F."/>
            <person name="Figueroa M."/>
        </authorList>
    </citation>
    <scope>NUCLEOTIDE SEQUENCE [LARGE SCALE GENOMIC DNA]</scope>
    <source>
        <strain evidence="5">12NC29</strain>
        <strain evidence="6">12SD80</strain>
    </source>
</reference>
<evidence type="ECO:0000256" key="4">
    <source>
        <dbReference type="SAM" id="MobiDB-lite"/>
    </source>
</evidence>
<proteinExistence type="inferred from homology"/>
<dbReference type="GO" id="GO:0000049">
    <property type="term" value="F:tRNA binding"/>
    <property type="evidence" value="ECO:0007669"/>
    <property type="project" value="InterPro"/>
</dbReference>
<dbReference type="PANTHER" id="PTHR20882">
    <property type="entry name" value="CYTOPLASMIC TRNA 2-THIOLATION PROTEIN 2"/>
    <property type="match status" value="1"/>
</dbReference>
<evidence type="ECO:0000256" key="2">
    <source>
        <dbReference type="ARBA" id="ARBA00022694"/>
    </source>
</evidence>
<dbReference type="OrthoDB" id="25129at2759"/>
<comment type="pathway">
    <text evidence="3">tRNA modification; 5-methoxycarbonylmethyl-2-thiouridine-tRNA biosynthesis.</text>
</comment>
<dbReference type="HAMAP" id="MF_03054">
    <property type="entry name" value="CTU2"/>
    <property type="match status" value="1"/>
</dbReference>
<evidence type="ECO:0000256" key="1">
    <source>
        <dbReference type="ARBA" id="ARBA00022490"/>
    </source>
</evidence>
<dbReference type="GO" id="GO:0002143">
    <property type="term" value="P:tRNA wobble position uridine thiolation"/>
    <property type="evidence" value="ECO:0007669"/>
    <property type="project" value="TreeGrafter"/>
</dbReference>
<feature type="compositionally biased region" description="Polar residues" evidence="4">
    <location>
        <begin position="158"/>
        <end position="172"/>
    </location>
</feature>